<sequence>MKDRRRYQQEVESIKDVMRAKNPLRRQHAAQIAKPVRPGQFPLCSPTNPWVRITEQQHSIHFSNAMFQIPSQTASHHTSHPAAPPATASNSNPTQTNNHHSNETSLHQTKTLPAEPPNTTTVDNGTVKDTTVQKTTVDNPTVDNAATVDHSPVKHPTVDNTTVNSAAMDNSPVKHPTEKDTTEKGSTLKDPTVNSTEMVDVDSVNGKMIHITTLRPRY</sequence>
<dbReference type="AlphaFoldDB" id="A0A060XFP9"/>
<reference evidence="2" key="2">
    <citation type="submission" date="2014-03" db="EMBL/GenBank/DDBJ databases">
        <authorList>
            <person name="Genoscope - CEA"/>
        </authorList>
    </citation>
    <scope>NUCLEOTIDE SEQUENCE</scope>
</reference>
<reference evidence="2" key="1">
    <citation type="journal article" date="2014" name="Nat. Commun.">
        <title>The rainbow trout genome provides novel insights into evolution after whole-genome duplication in vertebrates.</title>
        <authorList>
            <person name="Berthelot C."/>
            <person name="Brunet F."/>
            <person name="Chalopin D."/>
            <person name="Juanchich A."/>
            <person name="Bernard M."/>
            <person name="Noel B."/>
            <person name="Bento P."/>
            <person name="Da Silva C."/>
            <person name="Labadie K."/>
            <person name="Alberti A."/>
            <person name="Aury J.M."/>
            <person name="Louis A."/>
            <person name="Dehais P."/>
            <person name="Bardou P."/>
            <person name="Montfort J."/>
            <person name="Klopp C."/>
            <person name="Cabau C."/>
            <person name="Gaspin C."/>
            <person name="Thorgaard G.H."/>
            <person name="Boussaha M."/>
            <person name="Quillet E."/>
            <person name="Guyomard R."/>
            <person name="Galiana D."/>
            <person name="Bobe J."/>
            <person name="Volff J.N."/>
            <person name="Genet C."/>
            <person name="Wincker P."/>
            <person name="Jaillon O."/>
            <person name="Roest Crollius H."/>
            <person name="Guiguen Y."/>
        </authorList>
    </citation>
    <scope>NUCLEOTIDE SEQUENCE [LARGE SCALE GENOMIC DNA]</scope>
</reference>
<evidence type="ECO:0000313" key="2">
    <source>
        <dbReference type="EMBL" id="CDQ78448.1"/>
    </source>
</evidence>
<name>A0A060XFP9_ONCMY</name>
<accession>A0A060XFP9</accession>
<evidence type="ECO:0000313" key="3">
    <source>
        <dbReference type="Proteomes" id="UP000193380"/>
    </source>
</evidence>
<evidence type="ECO:0000256" key="1">
    <source>
        <dbReference type="SAM" id="MobiDB-lite"/>
    </source>
</evidence>
<dbReference type="PaxDb" id="8022-A0A060XFP9"/>
<feature type="compositionally biased region" description="Low complexity" evidence="1">
    <location>
        <begin position="127"/>
        <end position="138"/>
    </location>
</feature>
<dbReference type="STRING" id="8022.A0A060XFP9"/>
<feature type="compositionally biased region" description="Polar residues" evidence="1">
    <location>
        <begin position="158"/>
        <end position="168"/>
    </location>
</feature>
<feature type="compositionally biased region" description="Low complexity" evidence="1">
    <location>
        <begin position="85"/>
        <end position="94"/>
    </location>
</feature>
<feature type="region of interest" description="Disordered" evidence="1">
    <location>
        <begin position="72"/>
        <end position="195"/>
    </location>
</feature>
<gene>
    <name evidence="2" type="ORF">GSONMT00058575001</name>
</gene>
<protein>
    <submittedName>
        <fullName evidence="2">Uncharacterized protein</fullName>
    </submittedName>
</protein>
<feature type="compositionally biased region" description="Polar residues" evidence="1">
    <location>
        <begin position="95"/>
        <end position="124"/>
    </location>
</feature>
<proteinExistence type="predicted"/>
<organism evidence="2 3">
    <name type="scientific">Oncorhynchus mykiss</name>
    <name type="common">Rainbow trout</name>
    <name type="synonym">Salmo gairdneri</name>
    <dbReference type="NCBI Taxonomy" id="8022"/>
    <lineage>
        <taxon>Eukaryota</taxon>
        <taxon>Metazoa</taxon>
        <taxon>Chordata</taxon>
        <taxon>Craniata</taxon>
        <taxon>Vertebrata</taxon>
        <taxon>Euteleostomi</taxon>
        <taxon>Actinopterygii</taxon>
        <taxon>Neopterygii</taxon>
        <taxon>Teleostei</taxon>
        <taxon>Protacanthopterygii</taxon>
        <taxon>Salmoniformes</taxon>
        <taxon>Salmonidae</taxon>
        <taxon>Salmoninae</taxon>
        <taxon>Oncorhynchus</taxon>
    </lineage>
</organism>
<dbReference type="EMBL" id="FR905330">
    <property type="protein sequence ID" value="CDQ78448.1"/>
    <property type="molecule type" value="Genomic_DNA"/>
</dbReference>
<dbReference type="Proteomes" id="UP000193380">
    <property type="component" value="Unassembled WGS sequence"/>
</dbReference>
<feature type="compositionally biased region" description="Basic and acidic residues" evidence="1">
    <location>
        <begin position="175"/>
        <end position="187"/>
    </location>
</feature>